<proteinExistence type="predicted"/>
<evidence type="ECO:0000313" key="3">
    <source>
        <dbReference type="Proteomes" id="UP000807504"/>
    </source>
</evidence>
<feature type="region of interest" description="Disordered" evidence="1">
    <location>
        <begin position="1"/>
        <end position="22"/>
    </location>
</feature>
<comment type="caution">
    <text evidence="2">The sequence shown here is derived from an EMBL/GenBank/DDBJ whole genome shotgun (WGS) entry which is preliminary data.</text>
</comment>
<dbReference type="AlphaFoldDB" id="A0A8T0EG33"/>
<dbReference type="Proteomes" id="UP000807504">
    <property type="component" value="Unassembled WGS sequence"/>
</dbReference>
<evidence type="ECO:0000313" key="2">
    <source>
        <dbReference type="EMBL" id="KAF8772963.1"/>
    </source>
</evidence>
<reference evidence="2" key="1">
    <citation type="journal article" date="2020" name="bioRxiv">
        <title>Chromosome-level reference genome of the European wasp spider Argiope bruennichi: a resource for studies on range expansion and evolutionary adaptation.</title>
        <authorList>
            <person name="Sheffer M.M."/>
            <person name="Hoppe A."/>
            <person name="Krehenwinkel H."/>
            <person name="Uhl G."/>
            <person name="Kuss A.W."/>
            <person name="Jensen L."/>
            <person name="Jensen C."/>
            <person name="Gillespie R.G."/>
            <person name="Hoff K.J."/>
            <person name="Prost S."/>
        </authorList>
    </citation>
    <scope>NUCLEOTIDE SEQUENCE</scope>
</reference>
<evidence type="ECO:0000256" key="1">
    <source>
        <dbReference type="SAM" id="MobiDB-lite"/>
    </source>
</evidence>
<accession>A0A8T0EG33</accession>
<sequence length="66" mass="7360">MTPPLGGSTCDVRSGGRGLNQPNHASRLQFVAIFWLDRFSSMEEFAYLWNGNGLEREKKACCAKPL</sequence>
<keyword evidence="3" id="KW-1185">Reference proteome</keyword>
<gene>
    <name evidence="2" type="ORF">HNY73_015668</name>
</gene>
<protein>
    <submittedName>
        <fullName evidence="2">Uncharacterized protein</fullName>
    </submittedName>
</protein>
<reference evidence="2" key="2">
    <citation type="submission" date="2020-06" db="EMBL/GenBank/DDBJ databases">
        <authorList>
            <person name="Sheffer M."/>
        </authorList>
    </citation>
    <scope>NUCLEOTIDE SEQUENCE</scope>
</reference>
<dbReference type="EMBL" id="JABXBU010002227">
    <property type="protein sequence ID" value="KAF8772963.1"/>
    <property type="molecule type" value="Genomic_DNA"/>
</dbReference>
<name>A0A8T0EG33_ARGBR</name>
<organism evidence="2 3">
    <name type="scientific">Argiope bruennichi</name>
    <name type="common">Wasp spider</name>
    <name type="synonym">Aranea bruennichi</name>
    <dbReference type="NCBI Taxonomy" id="94029"/>
    <lineage>
        <taxon>Eukaryota</taxon>
        <taxon>Metazoa</taxon>
        <taxon>Ecdysozoa</taxon>
        <taxon>Arthropoda</taxon>
        <taxon>Chelicerata</taxon>
        <taxon>Arachnida</taxon>
        <taxon>Araneae</taxon>
        <taxon>Araneomorphae</taxon>
        <taxon>Entelegynae</taxon>
        <taxon>Araneoidea</taxon>
        <taxon>Araneidae</taxon>
        <taxon>Argiope</taxon>
    </lineage>
</organism>